<dbReference type="InterPro" id="IPR041658">
    <property type="entry name" value="AAA_lid_11"/>
</dbReference>
<keyword evidence="6" id="KW-0677">Repeat</keyword>
<evidence type="ECO:0000256" key="2">
    <source>
        <dbReference type="ARBA" id="ARBA00004430"/>
    </source>
</evidence>
<dbReference type="InterPro" id="IPR043160">
    <property type="entry name" value="Dynein_C_barrel"/>
</dbReference>
<evidence type="ECO:0000256" key="9">
    <source>
        <dbReference type="ARBA" id="ARBA00022846"/>
    </source>
</evidence>
<comment type="similarity">
    <text evidence="3">Belongs to the dynein heavy chain family.</text>
</comment>
<dbReference type="Gene3D" id="1.10.8.710">
    <property type="match status" value="1"/>
</dbReference>
<dbReference type="InterPro" id="IPR043157">
    <property type="entry name" value="Dynein_AAA1S"/>
</dbReference>
<dbReference type="FunFam" id="1.10.8.1220:FF:000001">
    <property type="entry name" value="Dynein axonemal heavy chain 5"/>
    <property type="match status" value="1"/>
</dbReference>
<dbReference type="Pfam" id="PF12775">
    <property type="entry name" value="AAA_7"/>
    <property type="match status" value="1"/>
</dbReference>
<dbReference type="GO" id="GO:0005874">
    <property type="term" value="C:microtubule"/>
    <property type="evidence" value="ECO:0007669"/>
    <property type="project" value="UniProtKB-KW"/>
</dbReference>
<dbReference type="Pfam" id="PF12780">
    <property type="entry name" value="AAA_8"/>
    <property type="match status" value="1"/>
</dbReference>
<dbReference type="Gene3D" id="3.40.50.300">
    <property type="entry name" value="P-loop containing nucleotide triphosphate hydrolases"/>
    <property type="match status" value="5"/>
</dbReference>
<dbReference type="Pfam" id="PF12777">
    <property type="entry name" value="MT"/>
    <property type="match status" value="1"/>
</dbReference>
<feature type="coiled-coil region" evidence="18">
    <location>
        <begin position="3052"/>
        <end position="3111"/>
    </location>
</feature>
<dbReference type="Pfam" id="PF08393">
    <property type="entry name" value="DHC_N2"/>
    <property type="match status" value="1"/>
</dbReference>
<feature type="coiled-coil region" evidence="18">
    <location>
        <begin position="3261"/>
        <end position="3323"/>
    </location>
</feature>
<evidence type="ECO:0000256" key="8">
    <source>
        <dbReference type="ARBA" id="ARBA00022840"/>
    </source>
</evidence>
<evidence type="ECO:0000256" key="12">
    <source>
        <dbReference type="ARBA" id="ARBA00023069"/>
    </source>
</evidence>
<dbReference type="InterPro" id="IPR013602">
    <property type="entry name" value="Dynein_heavy_linker"/>
</dbReference>
<dbReference type="Gene3D" id="1.20.920.20">
    <property type="match status" value="1"/>
</dbReference>
<keyword evidence="13" id="KW-0505">Motor protein</keyword>
<dbReference type="InterPro" id="IPR042222">
    <property type="entry name" value="Dynein_2_N"/>
</dbReference>
<comment type="subunit">
    <text evidence="17">Consists of at least 3 heavy chains (alpha, beta and gamma), 2 intermediate chains and 8 light chains.</text>
</comment>
<dbReference type="InterPro" id="IPR024743">
    <property type="entry name" value="Dynein_HC_stalk"/>
</dbReference>
<evidence type="ECO:0000256" key="18">
    <source>
        <dbReference type="SAM" id="Coils"/>
    </source>
</evidence>
<evidence type="ECO:0000256" key="14">
    <source>
        <dbReference type="ARBA" id="ARBA00023212"/>
    </source>
</evidence>
<dbReference type="GO" id="GO:0036156">
    <property type="term" value="C:inner dynein arm"/>
    <property type="evidence" value="ECO:0007669"/>
    <property type="project" value="UniProtKB-ARBA"/>
</dbReference>
<dbReference type="InterPro" id="IPR024317">
    <property type="entry name" value="Dynein_heavy_chain_D4_dom"/>
</dbReference>
<dbReference type="GeneID" id="68112649"/>
<dbReference type="Gene3D" id="1.10.287.2620">
    <property type="match status" value="1"/>
</dbReference>
<dbReference type="FunFam" id="1.10.8.710:FF:000003">
    <property type="entry name" value="Dynein axonemal heavy chain 5"/>
    <property type="match status" value="1"/>
</dbReference>
<dbReference type="InterPro" id="IPR056759">
    <property type="entry name" value="DYH2-5-8_CC"/>
</dbReference>
<keyword evidence="14" id="KW-0206">Cytoskeleton</keyword>
<dbReference type="Pfam" id="PF18198">
    <property type="entry name" value="AAA_lid_11"/>
    <property type="match status" value="1"/>
</dbReference>
<dbReference type="Pfam" id="PF25007">
    <property type="entry name" value="DYH2-5-8_CC"/>
    <property type="match status" value="1"/>
</dbReference>
<keyword evidence="5" id="KW-0493">Microtubule</keyword>
<dbReference type="InterPro" id="IPR026983">
    <property type="entry name" value="DHC"/>
</dbReference>
<dbReference type="RefSeq" id="XP_044560150.1">
    <property type="nucleotide sequence ID" value="XM_044708955.1"/>
</dbReference>
<dbReference type="Gene3D" id="1.20.1270.280">
    <property type="match status" value="1"/>
</dbReference>
<dbReference type="Pfam" id="PF12781">
    <property type="entry name" value="AAA_9"/>
    <property type="match status" value="1"/>
</dbReference>
<dbReference type="GO" id="GO:0005524">
    <property type="term" value="F:ATP binding"/>
    <property type="evidence" value="ECO:0007669"/>
    <property type="project" value="UniProtKB-KW"/>
</dbReference>
<dbReference type="FunFam" id="1.10.287.2620:FF:000002">
    <property type="entry name" value="Dynein heavy chain 2, axonemal"/>
    <property type="match status" value="1"/>
</dbReference>
<dbReference type="InterPro" id="IPR042219">
    <property type="entry name" value="AAA_lid_11_sf"/>
</dbReference>
<dbReference type="InterPro" id="IPR041589">
    <property type="entry name" value="DNAH3_AAA_lid_1"/>
</dbReference>
<dbReference type="FunFam" id="1.20.140.100:FF:000003">
    <property type="entry name" value="Dynein, axonemal, heavy chain 5"/>
    <property type="match status" value="1"/>
</dbReference>
<dbReference type="VEuPathDB" id="AmoebaDB:NF0014700"/>
<dbReference type="Gene3D" id="1.10.472.130">
    <property type="match status" value="1"/>
</dbReference>
<dbReference type="VEuPathDB" id="AmoebaDB:NF0014690"/>
<dbReference type="GO" id="GO:0008569">
    <property type="term" value="F:minus-end-directed microtubule motor activity"/>
    <property type="evidence" value="ECO:0007669"/>
    <property type="project" value="InterPro"/>
</dbReference>
<keyword evidence="12" id="KW-0969">Cilium</keyword>
<dbReference type="FunFam" id="3.40.50.300:FF:000049">
    <property type="entry name" value="Dynein, axonemal, heavy chain 5"/>
    <property type="match status" value="1"/>
</dbReference>
<dbReference type="Gene3D" id="1.20.140.100">
    <property type="entry name" value="Dynein heavy chain, N-terminal domain 2"/>
    <property type="match status" value="1"/>
</dbReference>
<dbReference type="InterPro" id="IPR035706">
    <property type="entry name" value="AAA_9"/>
</dbReference>
<dbReference type="GO" id="GO:0051959">
    <property type="term" value="F:dynein light intermediate chain binding"/>
    <property type="evidence" value="ECO:0007669"/>
    <property type="project" value="InterPro"/>
</dbReference>
<keyword evidence="7" id="KW-0547">Nucleotide-binding</keyword>
<dbReference type="OMA" id="ATEPIMF"/>
<gene>
    <name evidence="20" type="ORF">FDP41_005431</name>
</gene>
<dbReference type="GO" id="GO:0036159">
    <property type="term" value="P:inner dynein arm assembly"/>
    <property type="evidence" value="ECO:0007669"/>
    <property type="project" value="UniProtKB-ARBA"/>
</dbReference>
<feature type="domain" description="AAA+ ATPase" evidence="19">
    <location>
        <begin position="2428"/>
        <end position="2575"/>
    </location>
</feature>
<keyword evidence="11 18" id="KW-0175">Coiled coil</keyword>
<dbReference type="SMART" id="SM00382">
    <property type="entry name" value="AAA"/>
    <property type="match status" value="2"/>
</dbReference>
<evidence type="ECO:0000259" key="19">
    <source>
        <dbReference type="SMART" id="SM00382"/>
    </source>
</evidence>
<evidence type="ECO:0000256" key="10">
    <source>
        <dbReference type="ARBA" id="ARBA00023017"/>
    </source>
</evidence>
<dbReference type="InterPro" id="IPR041228">
    <property type="entry name" value="Dynein_C"/>
</dbReference>
<dbReference type="FunFam" id="3.40.50.300:FF:000320">
    <property type="entry name" value="Dynein, axonemal, heavy chain 5"/>
    <property type="match status" value="1"/>
</dbReference>
<dbReference type="Gene3D" id="3.20.180.20">
    <property type="entry name" value="Dynein heavy chain, N-terminal domain 2"/>
    <property type="match status" value="1"/>
</dbReference>
<evidence type="ECO:0000256" key="3">
    <source>
        <dbReference type="ARBA" id="ARBA00008887"/>
    </source>
</evidence>
<accession>A0A6A5BEF7</accession>
<dbReference type="Gene3D" id="1.10.8.720">
    <property type="entry name" value="Region D6 of dynein motor"/>
    <property type="match status" value="1"/>
</dbReference>
<keyword evidence="15" id="KW-0966">Cell projection</keyword>
<dbReference type="Gene3D" id="1.20.58.1120">
    <property type="match status" value="1"/>
</dbReference>
<reference evidence="20 21" key="1">
    <citation type="journal article" date="2019" name="Sci. Rep.">
        <title>Nanopore sequencing improves the draft genome of the human pathogenic amoeba Naegleria fowleri.</title>
        <authorList>
            <person name="Liechti N."/>
            <person name="Schurch N."/>
            <person name="Bruggmann R."/>
            <person name="Wittwer M."/>
        </authorList>
    </citation>
    <scope>NUCLEOTIDE SEQUENCE [LARGE SCALE GENOMIC DNA]</scope>
    <source>
        <strain evidence="20 21">ATCC 30894</strain>
    </source>
</reference>
<dbReference type="InterPro" id="IPR035699">
    <property type="entry name" value="AAA_6"/>
</dbReference>
<dbReference type="SUPFAM" id="SSF52540">
    <property type="entry name" value="P-loop containing nucleoside triphosphate hydrolases"/>
    <property type="match status" value="4"/>
</dbReference>
<protein>
    <recommendedName>
        <fullName evidence="19">AAA+ ATPase domain-containing protein</fullName>
    </recommendedName>
</protein>
<dbReference type="Pfam" id="PF17857">
    <property type="entry name" value="AAA_lid_1"/>
    <property type="match status" value="1"/>
</dbReference>
<dbReference type="FunFam" id="3.40.50.300:FF:002141">
    <property type="entry name" value="Dynein heavy chain"/>
    <property type="match status" value="1"/>
</dbReference>
<dbReference type="Gene3D" id="1.10.8.1220">
    <property type="match status" value="1"/>
</dbReference>
<feature type="domain" description="AAA+ ATPase" evidence="19">
    <location>
        <begin position="1799"/>
        <end position="1946"/>
    </location>
</feature>
<sequence length="4491" mass="518079">MVIRDARSKYISERIEEAFPQVKTLQIQQLLDNNENILESFLKGDAATPVILFSQNPPDKNNEPQLSLKSTQDLPHKTQKVLYFIRRGNQPVPSKEAQLVDVLISGVLDGNVIDNLHTVIDQVFIPVFSADDMNWGKSSSEQTKELLNATKRLSDKLGEALSSKSPTITLTRPATDKLIANTPTAIKEAKENIALMSYYENLVKMWVQEIQRVIDDNKPTDNELGPTAEIEYWKNRFLRLNSVMEQLKREEYKAIISALKLYQAPQEWIDCDIALTDAINEAKDNVKYLTSLEKYIDPLYNSPPSHVIEILPSLIKNISMMYNIAKYYSSKEKMEKLLVKISLQIIQNCKYNIEKNGRLWDQDTNELLTSLKTCIRLKEEYEGCYFAEKAKLQQQKGREFDFDELKIFGKLRLFCRRIDTLIELFLTIDQFHSLRSNNIEGMDELITQFFGYVDELKRKSANLLDYQRNAFDKEYMTFNKKVVHLEQYLQVFINTWFENISSSEQALEVLKKFKTILKRETLQTELENKYTVIFHNYGFQLENIQKLYEKYKTKPNLVRNAPPVAGKVIWCRQLMRRIEEPMSKFQQIPTIMQSKESKKIIKTYNKVLMGLIKFETSWLDAWKKYAEKAKDGLLATLLIRLDDRLFVNFDIEIIQLIRESKWLMRLGIEIPDSAKTVLIQEQKYKGYYNELSFVLKERLRILSMVKDDVKPLLAPHIEELEKRIEPGVTTLSWTSMNISVYLKRINRTLEKLEDVILKINDIIDGRIQKNLDDISNCSFFNIPESNDHTLDQIVDLQDKHSKEISEQLYNKSLEIERAVDDIVEVILSFPFEEAKQVLSDELIVGLKDHYHATLLETLTRSVISSLHNFRMRTKRDTHSDPFFKINLELNIPEIVLKPSLNEIQESFDRLIQSVLGTTKAIQPWKCKQDVHFYKQISKDREIVKTVMVLSGSANALSKEIGSFISKFETYGYLWKEDKQVAYKKFVDRCVDKKPTLDDFEKELNKYTVLDGQINAMQTNSVAGPFTLDAESLRNSLLQLVTQWKVQYANNLHESATEELNYYLTLFDESTKSLHPEITTLEDLRFVMDTVKDVRSREAMIEYHFNKILDRYSILKKYDVNVPKEEFDEAHDLTAKWEKLTKLASKVNETVSKVQNGFKTQLISEVKIFKQDVAQFWADFQTNGPMVPDISPEEARERLNKFQRLFTERERKYEVYKEGEKLFGLPQQEYPELTKMKKMLKLYDTLYDLYIKVKKQVGSYGELLWSELDFPAITDEVNKFATKCSSLKKAAKGIEAYENLKKTIEDFLELQPLLESLKHPAMRARHWEKIEDLAKKKFKKEDEVFKLKDILEANLLQCKEEVEDVCNSARKELEIEEKLKKLTEEWKDRELSFAEYKHRGPIILKGTETQELMEQLEEAQMNLGGIMGSKYLEPFRELASGWMQKLTSVTENIQAWRQVQSQWLYLEPVFASGDIKRQLPHEDKKFSHIDKNWVKIMQKAVATPNVIRFCYDNEMLKMLPALKVSLEECQKALAGYLEQKRDIFPRFYFNSDTALLEILSQSSDPHAIQPALITIFDSIAKITFDARQDNKILSMHSPEGEVVPLNDAVVAAGNVEDWLQKLEEEMQRTLRFIVRDAAEECSTLALVSFIEKYPAQVAILGIQFIWTIQCETALMAAKSDKRAMNESLKKIDGILGELTTLTTRELTPLERTKIETLITIQVHQKDVFAELVKDKVKELSNFDWQKQARFYWKPDQDTCVVSIADIDQEYCFEYLGCKERLVITPLTDRCYLTLAQAIGLKLGGAPAGPAGTGKTETVKDLGRTLGKYVVVFNCSDQMDYRAMGKIFRGLAQSGAWGDFDEFNRIELEVLSVVAQQIQSILSTMRDGKKKFTFTDGKPCKLDDKTAIFITMNPGYQGRQELPENLKVLFRGVAMMVPDRKIIIRVKLAAAGYKKNDILSKKFDVLYRLCEQQLSKQPHYDFGLRNILSVLRTAGETKRSNPEKSEPFLLMRTLRDMNTSKLVAEDVPLFNSLVEDLFPGINPEKRRFPELEKQLEIQIKQAGFENHTPWVEKVIQLYETCLVRHGIMVVGAASSGKSACYSVLLKTLSVLNPEKPYKQLRMNPKAITANQMFGKLDVIANEWTDGIFSDLWKQANKQKKQHIWINCDGPVDAIWIENLNTVLDDNKLLTLANGDRLAMSPDVKMCFEVENLNNASPATVSRAGQIYISESILGWAPVLESRLKGFSGRVNESIPSNEVPVPPFKEEETAIVRSLFQAHIDAGLDYIKKELKQVMNVVRVNQVMTCFSIITQLIQEHSKNGETKLEKPHIEMLFWFSFAWAIGGLLETKARKFFSDYIKTKASSFPTDMADDETIYDFFVDVTTKKWKNWKSVIPPWVYPENDHLEFSTLYVPTSDSVRTTFLIETLAKQKRDILFTGGSGTAKTVTIENYLYNLDPETMLYKKINFSSATTHNIFQFTIQDNIEKRFRVYGPPQNKKMVVFIDDINMPEINSWGDQVTNEIVRQLIEEKGFYSLSKIGEFIHIEDLQFIAAMSHPGGGKNDIPERLKRHFAILNITLPTAASIDQIYGSIIRGRYNSSRFSDDILKISNNITPATIEFWRLIQEKMLPTPKKFHYIFNLRDLSRVYQGLMHCPSEVIKSPQILMSLWKHECGRVFSDRLNDVKDKLWFDEAVTTLSEKYFGKEMANLPLGYFVNFLRDPIIDEDTDEVVEEAPKIYEPIESIQSLRERVEGFMKNYNAERKHIKKLDLVLFDMALKHLVRISRILSMPRGNALLVGVGGSGKQSLTRLASFIAGYEIKQIVLHKTYNANNFFEDLRELYKIAGLQGKPVTFIFTDNEIKDETFLEYINSILSSGEVSGLFMKEEIDSIINDLRLVAKRLYPTTIGRNDTYDNLYRFFINRVRDNLHICLCFSPVSEKFRSRALKFPALISGCSVNWFFPWPEEALVSVAKKFLDDYKINCTPEVKQSLIKHMAAVHNKINEVSQEYFQRFRRAVHTTPKSYLSFIQLYKDVYKAKYAEIDKEAKNVAMGLSKLHDAKEDVEKLQIELKIKEKKLAEAKLKAEEIMKQVSESKAKTLEKKTEVEKEKDIIEKEHNLVEQSKKEALADLEKAKPALERAEKAVASIQPKDIQTVKAYTVPAQAIKTVFDGVLILRGFPINDVKIVNDEKLGPIIEDSYAQAQKMTADAGFLKAIQQFKQDEITDETVELLMPYINYSFFTYDVIKSSSSAASNLCTWVRAMVEYHNVEKDVRPKRERLREAEEKLAIATAHLNKKMEELNKIVAEFEEKQRIFEEETRKKEALEEDAERTRKFMEQATSLIGSLGGESERWSKQSNQFADRLKKLTGDVALACAFISYCGPFNSEFRKILLSKCFYADCKEKDIPVTEEDKDEKKDKIVDLLTTEAQIGAWNLEGLPTDSHSIQNAIMLTKSSKWALLVDPQGQGLAWLKKKYEKHNLRIARLTDKYFRNVLEEAISNGYPLIIENVEEEIDPMLDPLLEKSFVVQGKQKQVIIQDKAIDYDDSFKLFLTTKIANPNFSPELFAKCNVIDFTVTMKGLEQQLLGYVIQQEKAELEEQREKILEDINHNQQIMAELEAKLLSKLSEESDKSLIEDEELIAVLAQTKKAAAEIKEKLNNAKDTEERINKARMEYEDVAIRGSVLYFLIVEMSLVNPMYQTSLNQFLHLFDRGIKTAPPAPVASQRIHNIKETCTFIIYRYISRGLFKRHKFLFLLLLTCKIQLREGKLPFDQFSTLLRGGAMLDLSKVRQKVDWLPDIAWLNVMSLFNLETFKQLPEKIHKNDKLWKKFYDEEKPEETKVPEYSNLTEFEKLLLIRSIREDRTILAAMQYIRSALGQKYLDVVPTSLDSVWKESDNKTPFVCLLSPGSDPTSAIEGLARNQKKDVLAISMGQGQEPRATEYIQTGFANGSWVLLQNCHLGLKFISQIEDMIKNAENIHPDFRIWLTSEPHPKFPIGLLQMSIKLTLEGDVGIKAGMKNAFEWVTQDMLDASKRPEWKPLIYTICFLSSIVSERKKFGYLGWNIPYEFNFADLSASLMFLQNHFASIGDDIKKGPTISWPTIRYMICDVHYGGKITDERDRLLFKTYGEKWLSPDVSKLEFKFFDGYTIPFVADKVQEIDKEQFVDFIEKQIPAIDNPEVFGLHPNADITYRTEESKSVLSTILDVQPKESSGAAGETREDAVFKKAEEFLKNMPADFKRDHVDLEIKKQGGFDRNSLNVFLSQEIDRLQKLISMVRTDLQNLKLAIDGAIIMSAALSDILNNIYDGRVPDIWKKYSWESPTIGLWFSELQSRHEQLYKWLTEGRPNSFRLTGFYNPQGFLTAVQQEVTRAHAGWALDDVVLKAEVTKMDEKDVIEPPSEGVYIHGLHLEGAGWDRTNIRLAESQPKILYTKLPVIHISAATKDDQKKDKKKNTYTCPVYRNKTRNDLTYIFSVELNCVEDKSKWKLRGVALLGSTQ</sequence>
<dbReference type="OrthoDB" id="447173at2759"/>
<dbReference type="Pfam" id="PF18199">
    <property type="entry name" value="Dynein_C"/>
    <property type="match status" value="1"/>
</dbReference>
<feature type="coiled-coil region" evidence="18">
    <location>
        <begin position="3584"/>
        <end position="3675"/>
    </location>
</feature>
<keyword evidence="9" id="KW-0282">Flagellum</keyword>
<dbReference type="FunFam" id="1.20.920.30:FF:000004">
    <property type="entry name" value="Dynein axonemal heavy chain 5"/>
    <property type="match status" value="1"/>
</dbReference>
<dbReference type="PANTHER" id="PTHR46532">
    <property type="entry name" value="MALE FERTILITY FACTOR KL5"/>
    <property type="match status" value="1"/>
</dbReference>
<dbReference type="FunFam" id="3.40.50.300:FF:000044">
    <property type="entry name" value="Dynein heavy chain 5, axonemal"/>
    <property type="match status" value="1"/>
</dbReference>
<keyword evidence="4" id="KW-0963">Cytoplasm</keyword>
<evidence type="ECO:0000256" key="4">
    <source>
        <dbReference type="ARBA" id="ARBA00022490"/>
    </source>
</evidence>
<evidence type="ECO:0000256" key="13">
    <source>
        <dbReference type="ARBA" id="ARBA00023175"/>
    </source>
</evidence>
<evidence type="ECO:0000256" key="15">
    <source>
        <dbReference type="ARBA" id="ARBA00023273"/>
    </source>
</evidence>
<keyword evidence="21" id="KW-1185">Reference proteome</keyword>
<dbReference type="InterPro" id="IPR041466">
    <property type="entry name" value="Dynein_AAA5_ext"/>
</dbReference>
<dbReference type="Pfam" id="PF17852">
    <property type="entry name" value="Dynein_AAA_lid"/>
    <property type="match status" value="1"/>
</dbReference>
<dbReference type="FunFam" id="1.20.1270.280:FF:000002">
    <property type="entry name" value="Dynein heavy chain 5, axonemal"/>
    <property type="match status" value="1"/>
</dbReference>
<name>A0A6A5BEF7_NAEFO</name>
<dbReference type="FunFam" id="1.20.920.20:FF:000001">
    <property type="entry name" value="dynein heavy chain 2, axonemal"/>
    <property type="match status" value="1"/>
</dbReference>
<dbReference type="GO" id="GO:0060294">
    <property type="term" value="P:cilium movement involved in cell motility"/>
    <property type="evidence" value="ECO:0007669"/>
    <property type="project" value="UniProtKB-ARBA"/>
</dbReference>
<dbReference type="FunFam" id="3.10.490.20:FF:000010">
    <property type="entry name" value="Dynein heavy chain, putative"/>
    <property type="match status" value="1"/>
</dbReference>
<dbReference type="Pfam" id="PF12774">
    <property type="entry name" value="AAA_6"/>
    <property type="match status" value="1"/>
</dbReference>
<dbReference type="EMBL" id="VFQX01000044">
    <property type="protein sequence ID" value="KAF0975437.1"/>
    <property type="molecule type" value="Genomic_DNA"/>
</dbReference>
<dbReference type="Gene3D" id="1.20.920.30">
    <property type="match status" value="1"/>
</dbReference>
<keyword evidence="8" id="KW-0067">ATP-binding</keyword>
<dbReference type="FunFam" id="3.20.180.20:FF:000001">
    <property type="entry name" value="Dynein axonemal heavy chain 5"/>
    <property type="match status" value="1"/>
</dbReference>
<evidence type="ECO:0000256" key="16">
    <source>
        <dbReference type="ARBA" id="ARBA00058146"/>
    </source>
</evidence>
<dbReference type="VEuPathDB" id="AmoebaDB:NfTy_066170"/>
<dbReference type="InterPro" id="IPR027417">
    <property type="entry name" value="P-loop_NTPase"/>
</dbReference>
<organism evidence="20 21">
    <name type="scientific">Naegleria fowleri</name>
    <name type="common">Brain eating amoeba</name>
    <dbReference type="NCBI Taxonomy" id="5763"/>
    <lineage>
        <taxon>Eukaryota</taxon>
        <taxon>Discoba</taxon>
        <taxon>Heterolobosea</taxon>
        <taxon>Tetramitia</taxon>
        <taxon>Eutetramitia</taxon>
        <taxon>Vahlkampfiidae</taxon>
        <taxon>Naegleria</taxon>
    </lineage>
</organism>
<dbReference type="Gene3D" id="6.10.140.1060">
    <property type="match status" value="1"/>
</dbReference>
<dbReference type="VEuPathDB" id="AmoebaDB:NF0014710"/>
<dbReference type="InterPro" id="IPR013594">
    <property type="entry name" value="Dynein_heavy_tail"/>
</dbReference>
<dbReference type="GO" id="GO:0031514">
    <property type="term" value="C:motile cilium"/>
    <property type="evidence" value="ECO:0007669"/>
    <property type="project" value="UniProtKB-SubCell"/>
</dbReference>
<dbReference type="Proteomes" id="UP000444721">
    <property type="component" value="Unassembled WGS sequence"/>
</dbReference>
<dbReference type="Pfam" id="PF03028">
    <property type="entry name" value="Dynein_heavy"/>
    <property type="match status" value="1"/>
</dbReference>
<evidence type="ECO:0000256" key="6">
    <source>
        <dbReference type="ARBA" id="ARBA00022737"/>
    </source>
</evidence>
<dbReference type="GO" id="GO:0045505">
    <property type="term" value="F:dynein intermediate chain binding"/>
    <property type="evidence" value="ECO:0007669"/>
    <property type="project" value="InterPro"/>
</dbReference>
<evidence type="ECO:0000256" key="17">
    <source>
        <dbReference type="ARBA" id="ARBA00065818"/>
    </source>
</evidence>
<proteinExistence type="inferred from homology"/>
<dbReference type="GO" id="GO:0008017">
    <property type="term" value="F:microtubule binding"/>
    <property type="evidence" value="ECO:0007669"/>
    <property type="project" value="UniProtKB-ARBA"/>
</dbReference>
<dbReference type="VEuPathDB" id="AmoebaDB:NF0077380"/>
<dbReference type="Pfam" id="PF08385">
    <property type="entry name" value="DHC_N1"/>
    <property type="match status" value="1"/>
</dbReference>
<comment type="function">
    <text evidence="16">Force generating protein of eukaryotic cilia and flagella. Produces force towards the minus ends of microtubules. Dynein has ATPase activity; the force-producing power stroke is thought to occur on release of ADP.</text>
</comment>
<keyword evidence="10" id="KW-0243">Dynein</keyword>
<evidence type="ECO:0000313" key="21">
    <source>
        <dbReference type="Proteomes" id="UP000444721"/>
    </source>
</evidence>
<dbReference type="InterPro" id="IPR042228">
    <property type="entry name" value="Dynein_linker_3"/>
</dbReference>
<comment type="caution">
    <text evidence="20">The sequence shown here is derived from an EMBL/GenBank/DDBJ whole genome shotgun (WGS) entry which is preliminary data.</text>
</comment>
<evidence type="ECO:0000313" key="20">
    <source>
        <dbReference type="EMBL" id="KAF0975437.1"/>
    </source>
</evidence>
<evidence type="ECO:0000256" key="11">
    <source>
        <dbReference type="ARBA" id="ARBA00023054"/>
    </source>
</evidence>
<evidence type="ECO:0000256" key="7">
    <source>
        <dbReference type="ARBA" id="ARBA00022741"/>
    </source>
</evidence>
<evidence type="ECO:0000256" key="5">
    <source>
        <dbReference type="ARBA" id="ARBA00022701"/>
    </source>
</evidence>
<dbReference type="VEuPathDB" id="AmoebaDB:FDP41_005431"/>
<dbReference type="PANTHER" id="PTHR46532:SF4">
    <property type="entry name" value="AAA+ ATPASE DOMAIN-CONTAINING PROTEIN"/>
    <property type="match status" value="1"/>
</dbReference>
<dbReference type="InterPro" id="IPR004273">
    <property type="entry name" value="Dynein_heavy_D6_P-loop"/>
</dbReference>
<dbReference type="InterPro" id="IPR003593">
    <property type="entry name" value="AAA+_ATPase"/>
</dbReference>
<evidence type="ECO:0000256" key="1">
    <source>
        <dbReference type="ARBA" id="ARBA00004230"/>
    </source>
</evidence>
<comment type="subcellular location">
    <subcellularLocation>
        <location evidence="1">Cell projection</location>
        <location evidence="1">Cilium</location>
        <location evidence="1">Flagellum</location>
    </subcellularLocation>
    <subcellularLocation>
        <location evidence="2">Cytoplasm</location>
        <location evidence="2">Cytoskeleton</location>
        <location evidence="2">Cilium axoneme</location>
    </subcellularLocation>
</comment>
<dbReference type="VEuPathDB" id="AmoebaDB:NF0014680"/>
<dbReference type="Gene3D" id="3.10.490.20">
    <property type="match status" value="1"/>
</dbReference>